<organism evidence="7 8">
    <name type="scientific">Halomonas saccharevitans</name>
    <dbReference type="NCBI Taxonomy" id="416872"/>
    <lineage>
        <taxon>Bacteria</taxon>
        <taxon>Pseudomonadati</taxon>
        <taxon>Pseudomonadota</taxon>
        <taxon>Gammaproteobacteria</taxon>
        <taxon>Oceanospirillales</taxon>
        <taxon>Halomonadaceae</taxon>
        <taxon>Halomonas</taxon>
    </lineage>
</organism>
<dbReference type="InterPro" id="IPR050306">
    <property type="entry name" value="PfkB_Carbo_kinase"/>
</dbReference>
<dbReference type="RefSeq" id="WP_089848303.1">
    <property type="nucleotide sequence ID" value="NZ_FPAQ01000010.1"/>
</dbReference>
<dbReference type="CDD" id="cd01167">
    <property type="entry name" value="bac_FRK"/>
    <property type="match status" value="1"/>
</dbReference>
<comment type="similarity">
    <text evidence="1">Belongs to the carbohydrate kinase PfkB family.</text>
</comment>
<evidence type="ECO:0000313" key="8">
    <source>
        <dbReference type="Proteomes" id="UP000199594"/>
    </source>
</evidence>
<evidence type="ECO:0000256" key="2">
    <source>
        <dbReference type="ARBA" id="ARBA00022679"/>
    </source>
</evidence>
<dbReference type="PANTHER" id="PTHR43085:SF1">
    <property type="entry name" value="PSEUDOURIDINE KINASE-RELATED"/>
    <property type="match status" value="1"/>
</dbReference>
<reference evidence="7 8" key="1">
    <citation type="submission" date="2016-10" db="EMBL/GenBank/DDBJ databases">
        <authorList>
            <person name="de Groot N.N."/>
        </authorList>
    </citation>
    <scope>NUCLEOTIDE SEQUENCE [LARGE SCALE GENOMIC DNA]</scope>
    <source>
        <strain evidence="7 8">CGMCC 1.6493</strain>
    </source>
</reference>
<dbReference type="InterPro" id="IPR029056">
    <property type="entry name" value="Ribokinase-like"/>
</dbReference>
<keyword evidence="5" id="KW-0067">ATP-binding</keyword>
<keyword evidence="2" id="KW-0808">Transferase</keyword>
<dbReference type="OrthoDB" id="9779730at2"/>
<evidence type="ECO:0000313" key="7">
    <source>
        <dbReference type="EMBL" id="SFT59843.1"/>
    </source>
</evidence>
<protein>
    <submittedName>
        <fullName evidence="7">Fructokinase</fullName>
    </submittedName>
</protein>
<dbReference type="InterPro" id="IPR002173">
    <property type="entry name" value="Carboh/pur_kinase_PfkB_CS"/>
</dbReference>
<evidence type="ECO:0000256" key="3">
    <source>
        <dbReference type="ARBA" id="ARBA00022741"/>
    </source>
</evidence>
<dbReference type="EMBL" id="FPAQ01000010">
    <property type="protein sequence ID" value="SFT59843.1"/>
    <property type="molecule type" value="Genomic_DNA"/>
</dbReference>
<evidence type="ECO:0000259" key="6">
    <source>
        <dbReference type="Pfam" id="PF00294"/>
    </source>
</evidence>
<dbReference type="PANTHER" id="PTHR43085">
    <property type="entry name" value="HEXOKINASE FAMILY MEMBER"/>
    <property type="match status" value="1"/>
</dbReference>
<dbReference type="InterPro" id="IPR011611">
    <property type="entry name" value="PfkB_dom"/>
</dbReference>
<gene>
    <name evidence="7" type="ORF">SAMN04487956_1101</name>
</gene>
<dbReference type="PROSITE" id="PS00583">
    <property type="entry name" value="PFKB_KINASES_1"/>
    <property type="match status" value="1"/>
</dbReference>
<dbReference type="Pfam" id="PF00294">
    <property type="entry name" value="PfkB"/>
    <property type="match status" value="1"/>
</dbReference>
<dbReference type="SUPFAM" id="SSF53613">
    <property type="entry name" value="Ribokinase-like"/>
    <property type="match status" value="1"/>
</dbReference>
<accession>A0A1I6ZAX4</accession>
<evidence type="ECO:0000256" key="1">
    <source>
        <dbReference type="ARBA" id="ARBA00010688"/>
    </source>
</evidence>
<keyword evidence="3" id="KW-0547">Nucleotide-binding</keyword>
<dbReference type="GO" id="GO:0016301">
    <property type="term" value="F:kinase activity"/>
    <property type="evidence" value="ECO:0007669"/>
    <property type="project" value="UniProtKB-KW"/>
</dbReference>
<dbReference type="AlphaFoldDB" id="A0A1I6ZAX4"/>
<name>A0A1I6ZAX4_9GAMM</name>
<evidence type="ECO:0000256" key="4">
    <source>
        <dbReference type="ARBA" id="ARBA00022777"/>
    </source>
</evidence>
<dbReference type="Gene3D" id="3.40.1190.20">
    <property type="match status" value="1"/>
</dbReference>
<dbReference type="Proteomes" id="UP000199594">
    <property type="component" value="Unassembled WGS sequence"/>
</dbReference>
<keyword evidence="4 7" id="KW-0418">Kinase</keyword>
<sequence>MTPVIAFGEALVDLLSSRVDAADDTPEAFTPEVFTPYAGGAPANVAVACARLGVPSRFLGMLGEDHFGDLVAGELAAHGVDTAGVVRTEAARTALAFVHRDAAGERTFAFYRPPAADLLYRLEHLPAGVFAEPAIVHFGSNSLTEPEIADTTLAMAEMARRAGCLISVDANLRHGLWAGGVADISLVTRLLDAADLIRLSTEELDDLRAEHPRDGWLAERFAAGVKCAVITDGPGEILLKTIALDERFTPPAVPAVDTTVGGDAFTGGLLAELAVATPTDGAWHRDADLLRRAVAFASRCGAHAVTRPGAFAALPDRDDLER</sequence>
<dbReference type="GO" id="GO:0005524">
    <property type="term" value="F:ATP binding"/>
    <property type="evidence" value="ECO:0007669"/>
    <property type="project" value="UniProtKB-KW"/>
</dbReference>
<feature type="domain" description="Carbohydrate kinase PfkB" evidence="6">
    <location>
        <begin position="2"/>
        <end position="316"/>
    </location>
</feature>
<proteinExistence type="inferred from homology"/>
<evidence type="ECO:0000256" key="5">
    <source>
        <dbReference type="ARBA" id="ARBA00022840"/>
    </source>
</evidence>